<feature type="region of interest" description="Disordered" evidence="1">
    <location>
        <begin position="1"/>
        <end position="24"/>
    </location>
</feature>
<organism evidence="3 4">
    <name type="scientific">Pseudomonas gingeri</name>
    <dbReference type="NCBI Taxonomy" id="117681"/>
    <lineage>
        <taxon>Bacteria</taxon>
        <taxon>Pseudomonadati</taxon>
        <taxon>Pseudomonadota</taxon>
        <taxon>Gammaproteobacteria</taxon>
        <taxon>Pseudomonadales</taxon>
        <taxon>Pseudomonadaceae</taxon>
        <taxon>Pseudomonas</taxon>
    </lineage>
</organism>
<protein>
    <submittedName>
        <fullName evidence="3">RICIN domain-containing protein</fullName>
    </submittedName>
</protein>
<dbReference type="AlphaFoldDB" id="A0A7Y7WRA4"/>
<dbReference type="SUPFAM" id="SSF50370">
    <property type="entry name" value="Ricin B-like lectins"/>
    <property type="match status" value="1"/>
</dbReference>
<evidence type="ECO:0000313" key="3">
    <source>
        <dbReference type="EMBL" id="NWB85896.1"/>
    </source>
</evidence>
<dbReference type="InterPro" id="IPR035992">
    <property type="entry name" value="Ricin_B-like_lectins"/>
</dbReference>
<dbReference type="InterPro" id="IPR000772">
    <property type="entry name" value="Ricin_B_lectin"/>
</dbReference>
<dbReference type="CDD" id="cd23445">
    <property type="entry name" value="beta-trefoil_Ricin_HA17-like"/>
    <property type="match status" value="1"/>
</dbReference>
<dbReference type="Pfam" id="PF14200">
    <property type="entry name" value="RicinB_lectin_2"/>
    <property type="match status" value="1"/>
</dbReference>
<dbReference type="RefSeq" id="WP_177100712.1">
    <property type="nucleotide sequence ID" value="NZ_JACAQA010000008.1"/>
</dbReference>
<evidence type="ECO:0000259" key="2">
    <source>
        <dbReference type="Pfam" id="PF14200"/>
    </source>
</evidence>
<reference evidence="3 4" key="1">
    <citation type="submission" date="2020-04" db="EMBL/GenBank/DDBJ databases">
        <title>Molecular characterization of pseudomonads from Agaricus bisporus reveal novel blotch 2 pathogens in Western Europe.</title>
        <authorList>
            <person name="Taparia T."/>
            <person name="Krijger M."/>
            <person name="Haynes E."/>
            <person name="Elpinstone J.G."/>
            <person name="Noble R."/>
            <person name="Van Der Wolf J."/>
        </authorList>
    </citation>
    <scope>NUCLEOTIDE SEQUENCE [LARGE SCALE GENOMIC DNA]</scope>
    <source>
        <strain evidence="3 4">G9001</strain>
    </source>
</reference>
<sequence length="168" mass="18736">MKNETISGDGKTSEQTTKGAPGNNMKVPLGTYKIYSSLSYPNWLVDMSLSGGNQERNVKLFQDNNETESTWIFFNEENDYTYTIRNGKERDLYLSSIKADSVVAYNYGNSLSKSHRWSVRDAGNGFVYIVSAGELVLDVKQSITANNTDIITSGYAGTANQKFKLVRI</sequence>
<name>A0A7Y7WRA4_9PSED</name>
<feature type="domain" description="Ricin B lectin" evidence="2">
    <location>
        <begin position="71"/>
        <end position="152"/>
    </location>
</feature>
<evidence type="ECO:0000256" key="1">
    <source>
        <dbReference type="SAM" id="MobiDB-lite"/>
    </source>
</evidence>
<evidence type="ECO:0000313" key="4">
    <source>
        <dbReference type="Proteomes" id="UP000522864"/>
    </source>
</evidence>
<dbReference type="Gene3D" id="2.80.10.50">
    <property type="match status" value="1"/>
</dbReference>
<accession>A0A7Y7WRA4</accession>
<dbReference type="EMBL" id="JACAQA010000008">
    <property type="protein sequence ID" value="NWB85896.1"/>
    <property type="molecule type" value="Genomic_DNA"/>
</dbReference>
<dbReference type="Proteomes" id="UP000522864">
    <property type="component" value="Unassembled WGS sequence"/>
</dbReference>
<gene>
    <name evidence="3" type="ORF">HX830_13525</name>
</gene>
<comment type="caution">
    <text evidence="3">The sequence shown here is derived from an EMBL/GenBank/DDBJ whole genome shotgun (WGS) entry which is preliminary data.</text>
</comment>
<proteinExistence type="predicted"/>
<dbReference type="PROSITE" id="PS50231">
    <property type="entry name" value="RICIN_B_LECTIN"/>
    <property type="match status" value="1"/>
</dbReference>